<sequence>MWMCICYYIYANLSFDIVALFWTICDIPFNKVTASVS</sequence>
<reference evidence="1" key="1">
    <citation type="submission" date="2018-02" db="EMBL/GenBank/DDBJ databases">
        <title>Rhizophora mucronata_Transcriptome.</title>
        <authorList>
            <person name="Meera S.P."/>
            <person name="Sreeshan A."/>
            <person name="Augustine A."/>
        </authorList>
    </citation>
    <scope>NUCLEOTIDE SEQUENCE</scope>
    <source>
        <tissue evidence="1">Leaf</tissue>
    </source>
</reference>
<organism evidence="1">
    <name type="scientific">Rhizophora mucronata</name>
    <name type="common">Asiatic mangrove</name>
    <dbReference type="NCBI Taxonomy" id="61149"/>
    <lineage>
        <taxon>Eukaryota</taxon>
        <taxon>Viridiplantae</taxon>
        <taxon>Streptophyta</taxon>
        <taxon>Embryophyta</taxon>
        <taxon>Tracheophyta</taxon>
        <taxon>Spermatophyta</taxon>
        <taxon>Magnoliopsida</taxon>
        <taxon>eudicotyledons</taxon>
        <taxon>Gunneridae</taxon>
        <taxon>Pentapetalae</taxon>
        <taxon>rosids</taxon>
        <taxon>fabids</taxon>
        <taxon>Malpighiales</taxon>
        <taxon>Rhizophoraceae</taxon>
        <taxon>Rhizophora</taxon>
    </lineage>
</organism>
<name>A0A2P2NUE0_RHIMU</name>
<evidence type="ECO:0000313" key="1">
    <source>
        <dbReference type="EMBL" id="MBX46105.1"/>
    </source>
</evidence>
<proteinExistence type="predicted"/>
<accession>A0A2P2NUE0</accession>
<protein>
    <submittedName>
        <fullName evidence="1">Uncharacterized protein</fullName>
    </submittedName>
</protein>
<dbReference type="EMBL" id="GGEC01065621">
    <property type="protein sequence ID" value="MBX46105.1"/>
    <property type="molecule type" value="Transcribed_RNA"/>
</dbReference>
<dbReference type="AlphaFoldDB" id="A0A2P2NUE0"/>